<evidence type="ECO:0000259" key="4">
    <source>
        <dbReference type="PROSITE" id="PS50048"/>
    </source>
</evidence>
<dbReference type="GO" id="GO:0005634">
    <property type="term" value="C:nucleus"/>
    <property type="evidence" value="ECO:0007669"/>
    <property type="project" value="UniProtKB-SubCell"/>
</dbReference>
<dbReference type="GO" id="GO:0003677">
    <property type="term" value="F:DNA binding"/>
    <property type="evidence" value="ECO:0007669"/>
    <property type="project" value="InterPro"/>
</dbReference>
<feature type="domain" description="Zn(2)-C6 fungal-type" evidence="4">
    <location>
        <begin position="14"/>
        <end position="46"/>
    </location>
</feature>
<dbReference type="GO" id="GO:0006351">
    <property type="term" value="P:DNA-templated transcription"/>
    <property type="evidence" value="ECO:0007669"/>
    <property type="project" value="InterPro"/>
</dbReference>
<dbReference type="InterPro" id="IPR050613">
    <property type="entry name" value="Sec_Metabolite_Reg"/>
</dbReference>
<dbReference type="SMART" id="SM00066">
    <property type="entry name" value="GAL4"/>
    <property type="match status" value="1"/>
</dbReference>
<sequence length="726" mass="80729">MSASASRKNGKQASCEPCRRGKVRCDHRMPVCDRCRRRNMGSECYYHPAPLTRPSKRTRMSSSDDTGIDLTEASVQAPPVTTTPLHDNTRLDAGIRNAEHSNQVFSVPASSTTSPATLPFLSLQSLDDANTQHVISTGMYDDRGNDTLDQDLASIISILEQLHHCGTIRRLLPEYYGLGQIAAVPSHLVLPVISDLEQIHEDILHQRATTDAAASRVAVSAMAHRILRATVSKTTITPSTTVPEFLSFYSGPNLRLETIGLIFSIAARASRLALVPEGEDSHDFLQTMFQCNLRCLQLARELAMEMNDVILWLSYENLRVATSIQGYSSPAVWRRLGDLSADIFGLEVHREAAIAKVPFFLAECRRRIFVAAFTWDKLLATLFDRPPRIPGYYADCRLPLELTDDQICVTGLSDQEQASLELNGGWYAGSSNISASWIRALYLLAQFKEETLMHQLRPLDHETRSKLKSVHPSCLNPDIARRCKETWEQLPSRLHYDPGCWKADLSPMVSLRLAEVYLTYLQTLYHVYRLMGKNDSHCSPEMVQTCSSIIETTIQSGGLRNRTSYHLHHNFRASTVLCYGLPSAITLINALKTASRAMGRVEFVDLARRVSIRRLSVFVTFLEGVYRPENANYALCIKASELISGALDEVLEYLLSLAADDTPQPGPGVTNDLTTAHQNSTADVGFAAVEAADNTLLDMFDWDAANLMDMNNWMGGIDWTNVSGGV</sequence>
<dbReference type="RefSeq" id="XP_013431618.1">
    <property type="nucleotide sequence ID" value="XM_013576164.1"/>
</dbReference>
<accession>A0A074XUE4</accession>
<name>A0A074XUE4_9PEZI</name>
<dbReference type="Gene3D" id="4.10.240.10">
    <property type="entry name" value="Zn(2)-C6 fungal-type DNA-binding domain"/>
    <property type="match status" value="1"/>
</dbReference>
<dbReference type="Pfam" id="PF04082">
    <property type="entry name" value="Fungal_trans"/>
    <property type="match status" value="1"/>
</dbReference>
<dbReference type="Pfam" id="PF00172">
    <property type="entry name" value="Zn_clus"/>
    <property type="match status" value="1"/>
</dbReference>
<dbReference type="GeneID" id="25408395"/>
<dbReference type="InterPro" id="IPR036864">
    <property type="entry name" value="Zn2-C6_fun-type_DNA-bd_sf"/>
</dbReference>
<dbReference type="HOGENOM" id="CLU_013296_2_0_1"/>
<dbReference type="InterPro" id="IPR007219">
    <property type="entry name" value="XnlR_reg_dom"/>
</dbReference>
<protein>
    <recommendedName>
        <fullName evidence="4">Zn(2)-C6 fungal-type domain-containing protein</fullName>
    </recommendedName>
</protein>
<comment type="subcellular location">
    <subcellularLocation>
        <location evidence="1">Nucleus</location>
    </subcellularLocation>
</comment>
<dbReference type="PANTHER" id="PTHR31001">
    <property type="entry name" value="UNCHARACTERIZED TRANSCRIPTIONAL REGULATORY PROTEIN"/>
    <property type="match status" value="1"/>
</dbReference>
<dbReference type="AlphaFoldDB" id="A0A074XUE4"/>
<dbReference type="PROSITE" id="PS00463">
    <property type="entry name" value="ZN2_CY6_FUNGAL_1"/>
    <property type="match status" value="1"/>
</dbReference>
<dbReference type="OrthoDB" id="4898680at2759"/>
<dbReference type="SUPFAM" id="SSF57701">
    <property type="entry name" value="Zn2/Cys6 DNA-binding domain"/>
    <property type="match status" value="1"/>
</dbReference>
<proteinExistence type="predicted"/>
<dbReference type="PANTHER" id="PTHR31001:SF82">
    <property type="entry name" value="ZN(II)2CYS6 TRANSCRIPTION FACTOR (EUROFUNG)"/>
    <property type="match status" value="1"/>
</dbReference>
<dbReference type="CDD" id="cd12148">
    <property type="entry name" value="fungal_TF_MHR"/>
    <property type="match status" value="1"/>
</dbReference>
<dbReference type="CDD" id="cd00067">
    <property type="entry name" value="GAL4"/>
    <property type="match status" value="1"/>
</dbReference>
<keyword evidence="3" id="KW-0539">Nucleus</keyword>
<keyword evidence="6" id="KW-1185">Reference proteome</keyword>
<dbReference type="PROSITE" id="PS50048">
    <property type="entry name" value="ZN2_CY6_FUNGAL_2"/>
    <property type="match status" value="1"/>
</dbReference>
<evidence type="ECO:0000256" key="1">
    <source>
        <dbReference type="ARBA" id="ARBA00004123"/>
    </source>
</evidence>
<dbReference type="InterPro" id="IPR001138">
    <property type="entry name" value="Zn2Cys6_DnaBD"/>
</dbReference>
<dbReference type="EMBL" id="KL584702">
    <property type="protein sequence ID" value="KEQ78251.1"/>
    <property type="molecule type" value="Genomic_DNA"/>
</dbReference>
<evidence type="ECO:0000256" key="2">
    <source>
        <dbReference type="ARBA" id="ARBA00022723"/>
    </source>
</evidence>
<dbReference type="GO" id="GO:0008270">
    <property type="term" value="F:zinc ion binding"/>
    <property type="evidence" value="ECO:0007669"/>
    <property type="project" value="InterPro"/>
</dbReference>
<evidence type="ECO:0000256" key="3">
    <source>
        <dbReference type="ARBA" id="ARBA00023242"/>
    </source>
</evidence>
<organism evidence="5 6">
    <name type="scientific">Aureobasidium namibiae CBS 147.97</name>
    <dbReference type="NCBI Taxonomy" id="1043004"/>
    <lineage>
        <taxon>Eukaryota</taxon>
        <taxon>Fungi</taxon>
        <taxon>Dikarya</taxon>
        <taxon>Ascomycota</taxon>
        <taxon>Pezizomycotina</taxon>
        <taxon>Dothideomycetes</taxon>
        <taxon>Dothideomycetidae</taxon>
        <taxon>Dothideales</taxon>
        <taxon>Saccotheciaceae</taxon>
        <taxon>Aureobasidium</taxon>
    </lineage>
</organism>
<dbReference type="GO" id="GO:0000981">
    <property type="term" value="F:DNA-binding transcription factor activity, RNA polymerase II-specific"/>
    <property type="evidence" value="ECO:0007669"/>
    <property type="project" value="InterPro"/>
</dbReference>
<dbReference type="STRING" id="1043004.A0A074XUE4"/>
<keyword evidence="2" id="KW-0479">Metal-binding</keyword>
<evidence type="ECO:0000313" key="6">
    <source>
        <dbReference type="Proteomes" id="UP000027730"/>
    </source>
</evidence>
<gene>
    <name evidence="5" type="ORF">M436DRAFT_35130</name>
</gene>
<reference evidence="5 6" key="1">
    <citation type="journal article" date="2014" name="BMC Genomics">
        <title>Genome sequencing of four Aureobasidium pullulans varieties: biotechnological potential, stress tolerance, and description of new species.</title>
        <authorList>
            <person name="Gostin Ar C."/>
            <person name="Ohm R.A."/>
            <person name="Kogej T."/>
            <person name="Sonjak S."/>
            <person name="Turk M."/>
            <person name="Zajc J."/>
            <person name="Zalar P."/>
            <person name="Grube M."/>
            <person name="Sun H."/>
            <person name="Han J."/>
            <person name="Sharma A."/>
            <person name="Chiniquy J."/>
            <person name="Ngan C.Y."/>
            <person name="Lipzen A."/>
            <person name="Barry K."/>
            <person name="Grigoriev I.V."/>
            <person name="Gunde-Cimerman N."/>
        </authorList>
    </citation>
    <scope>NUCLEOTIDE SEQUENCE [LARGE SCALE GENOMIC DNA]</scope>
    <source>
        <strain evidence="5 6">CBS 147.97</strain>
    </source>
</reference>
<evidence type="ECO:0000313" key="5">
    <source>
        <dbReference type="EMBL" id="KEQ78251.1"/>
    </source>
</evidence>
<dbReference type="Proteomes" id="UP000027730">
    <property type="component" value="Unassembled WGS sequence"/>
</dbReference>